<keyword evidence="8" id="KW-1185">Reference proteome</keyword>
<dbReference type="GO" id="GO:0004674">
    <property type="term" value="F:protein serine/threonine kinase activity"/>
    <property type="evidence" value="ECO:0007669"/>
    <property type="project" value="TreeGrafter"/>
</dbReference>
<dbReference type="Proteomes" id="UP000054770">
    <property type="component" value="Unassembled WGS sequence"/>
</dbReference>
<feature type="domain" description="HipA N-terminal subdomain 1" evidence="6">
    <location>
        <begin position="41"/>
        <end position="140"/>
    </location>
</feature>
<name>A0A158EXW9_9BURK</name>
<evidence type="ECO:0000256" key="1">
    <source>
        <dbReference type="ARBA" id="ARBA00010164"/>
    </source>
</evidence>
<dbReference type="PANTHER" id="PTHR37419:SF1">
    <property type="entry name" value="SERINE_THREONINE-PROTEIN KINASE TOXIN HIPA"/>
    <property type="match status" value="1"/>
</dbReference>
<accession>A0A158EXW9</accession>
<evidence type="ECO:0000313" key="8">
    <source>
        <dbReference type="Proteomes" id="UP000054770"/>
    </source>
</evidence>
<dbReference type="PANTHER" id="PTHR37419">
    <property type="entry name" value="SERINE/THREONINE-PROTEIN KINASE TOXIN HIPA"/>
    <property type="match status" value="1"/>
</dbReference>
<dbReference type="InterPro" id="IPR052028">
    <property type="entry name" value="HipA_Ser/Thr_kinase"/>
</dbReference>
<feature type="domain" description="HipA-like C-terminal" evidence="5">
    <location>
        <begin position="181"/>
        <end position="410"/>
    </location>
</feature>
<evidence type="ECO:0000259" key="6">
    <source>
        <dbReference type="Pfam" id="PF13657"/>
    </source>
</evidence>
<feature type="compositionally biased region" description="Low complexity" evidence="4">
    <location>
        <begin position="20"/>
        <end position="34"/>
    </location>
</feature>
<organism evidence="7 8">
    <name type="scientific">Caballeronia choica</name>
    <dbReference type="NCBI Taxonomy" id="326476"/>
    <lineage>
        <taxon>Bacteria</taxon>
        <taxon>Pseudomonadati</taxon>
        <taxon>Pseudomonadota</taxon>
        <taxon>Betaproteobacteria</taxon>
        <taxon>Burkholderiales</taxon>
        <taxon>Burkholderiaceae</taxon>
        <taxon>Caballeronia</taxon>
    </lineage>
</organism>
<keyword evidence="3" id="KW-0418">Kinase</keyword>
<dbReference type="OrthoDB" id="9805913at2"/>
<keyword evidence="2" id="KW-0808">Transferase</keyword>
<gene>
    <name evidence="7" type="ORF">AWB68_00068</name>
</gene>
<protein>
    <submittedName>
        <fullName evidence="7">HipA domain-containing protein</fullName>
    </submittedName>
</protein>
<reference evidence="7" key="1">
    <citation type="submission" date="2016-01" db="EMBL/GenBank/DDBJ databases">
        <authorList>
            <person name="Peeters C."/>
        </authorList>
    </citation>
    <scope>NUCLEOTIDE SEQUENCE [LARGE SCALE GENOMIC DNA]</scope>
    <source>
        <strain evidence="7">LMG 22940</strain>
    </source>
</reference>
<dbReference type="AlphaFoldDB" id="A0A158EXW9"/>
<proteinExistence type="inferred from homology"/>
<dbReference type="Pfam" id="PF07804">
    <property type="entry name" value="HipA_C"/>
    <property type="match status" value="1"/>
</dbReference>
<dbReference type="EMBL" id="FCON02000001">
    <property type="protein sequence ID" value="SAL11999.1"/>
    <property type="molecule type" value="Genomic_DNA"/>
</dbReference>
<comment type="similarity">
    <text evidence="1">Belongs to the HipA Ser/Thr kinase family.</text>
</comment>
<evidence type="ECO:0000313" key="7">
    <source>
        <dbReference type="EMBL" id="SAL11999.1"/>
    </source>
</evidence>
<comment type="caution">
    <text evidence="7">The sequence shown here is derived from an EMBL/GenBank/DDBJ whole genome shotgun (WGS) entry which is preliminary data.</text>
</comment>
<dbReference type="Pfam" id="PF13657">
    <property type="entry name" value="Couple_hipA"/>
    <property type="match status" value="1"/>
</dbReference>
<evidence type="ECO:0000256" key="3">
    <source>
        <dbReference type="ARBA" id="ARBA00022777"/>
    </source>
</evidence>
<evidence type="ECO:0000256" key="4">
    <source>
        <dbReference type="SAM" id="MobiDB-lite"/>
    </source>
</evidence>
<dbReference type="InterPro" id="IPR012893">
    <property type="entry name" value="HipA-like_C"/>
</dbReference>
<dbReference type="InterPro" id="IPR017508">
    <property type="entry name" value="HipA_N1"/>
</dbReference>
<evidence type="ECO:0000259" key="5">
    <source>
        <dbReference type="Pfam" id="PF07804"/>
    </source>
</evidence>
<dbReference type="NCBIfam" id="TIGR03071">
    <property type="entry name" value="couple_hipA"/>
    <property type="match status" value="1"/>
</dbReference>
<sequence length="470" mass="51523">MADQTNTGVPEHGSLIPESAATARPAAPQTTPPAKRSLIASINDAEVGTLDADNDIWAFTYLPAWRQRADSYGLSPALPLIDETCRDGSTRRSVQWYFDNLLPEEGQRTLLARDAAIRNEADAFALLAHYGAESAGSVTLVPPGAAQPNTLTERRLTDEALQARIDALPRVPLTHDAPKRMSLAGAQHKLAVVLRGDALYEPAGPAPSTHILKPNHQDTDDYPHSVINEWFVMKLAAKVRLDVPAVHRRYVPSPVYLVDRFDREERLGSWRRLHSIDACQLLDLARTFKYEQGSVEQLASIAARCRNQASARTRLFSWLVFNVLVGNSDAHLKNLSFLVSHDGIQLAPFYDLLSVAAYGTPSYQKGDWPGRAAFAWDVLDARHYADFDRALMLRAADVLGIARKTAERLLDTFAGTIAKAAADLYAQVEAENAALLAANPALAATLGGELTCLRVIRHTIIAEMVQKLSK</sequence>
<evidence type="ECO:0000256" key="2">
    <source>
        <dbReference type="ARBA" id="ARBA00022679"/>
    </source>
</evidence>
<dbReference type="RefSeq" id="WP_087642373.1">
    <property type="nucleotide sequence ID" value="NZ_FCON02000001.1"/>
</dbReference>
<dbReference type="Gene3D" id="1.10.1070.20">
    <property type="match status" value="1"/>
</dbReference>
<dbReference type="GO" id="GO:0005829">
    <property type="term" value="C:cytosol"/>
    <property type="evidence" value="ECO:0007669"/>
    <property type="project" value="TreeGrafter"/>
</dbReference>
<feature type="region of interest" description="Disordered" evidence="4">
    <location>
        <begin position="1"/>
        <end position="34"/>
    </location>
</feature>